<sequence>MMKSWQRCQQYLHQRLPGLQKQLALPQTSLQLCLLGALGGLVAAVLIILFRLAILALQSLYLSSFDDFSTADSEFRWMLPFAGAICIGAVALFAGYRHYRLGIPFVIHRMKTQYGMMPFRNTLNQFFGGIAALASGFSVGREGPSVHLGAYGASFIGKKLKLPFNSIRTLVGCGIAAGIAASFNTPLAAVIFVMEVVLREYRIHVFIPVMLAAVVGALVTRSVFGVERELAILEIVSLPGWHFPYLILCGVMIGAIAFVFNTNMMRVIRLFKSWPLPFRLLLAAAITAAVGFLIPQAMGAETGAIQYAVSAPTDVQLLLALFIGKMILTVFALGLGVPGGVIGPIFGIGIIFGTMLAILPGMVHGDSAHAGTYAVLGMAGLMAACLHAPLAALVAVMELASNPDIILPAMLVITSAYVTGVQLFKNKSLFLMQLDFLQMPYKLSPADDLLQKVGVLALLDERYHVITNPDDVTIRHHLDLLEADELLVIKRTQEQGAEFQLASYDVSLSMSGADSIRYLPMVGIIKQATMAEAFNALEAQREGAVYVYDDSQAEVHPIGLIRWDQVQSLLVKQNNLL</sequence>
<feature type="transmembrane region" description="Helical" evidence="10">
    <location>
        <begin position="32"/>
        <end position="57"/>
    </location>
</feature>
<proteinExistence type="predicted"/>
<dbReference type="InterPro" id="IPR014743">
    <property type="entry name" value="Cl-channel_core"/>
</dbReference>
<feature type="transmembrane region" description="Helical" evidence="10">
    <location>
        <begin position="169"/>
        <end position="193"/>
    </location>
</feature>
<gene>
    <name evidence="11" type="ORF">Q3O60_08435</name>
</gene>
<keyword evidence="2" id="KW-0813">Transport</keyword>
<dbReference type="InterPro" id="IPR050368">
    <property type="entry name" value="ClC-type_chloride_channel"/>
</dbReference>
<feature type="transmembrane region" description="Helical" evidence="10">
    <location>
        <begin position="341"/>
        <end position="363"/>
    </location>
</feature>
<dbReference type="PANTHER" id="PTHR43427:SF6">
    <property type="entry name" value="CHLORIDE CHANNEL PROTEIN CLC-E"/>
    <property type="match status" value="1"/>
</dbReference>
<dbReference type="CDD" id="cd00400">
    <property type="entry name" value="Voltage_gated_ClC"/>
    <property type="match status" value="1"/>
</dbReference>
<keyword evidence="9" id="KW-0407">Ion channel</keyword>
<evidence type="ECO:0000256" key="1">
    <source>
        <dbReference type="ARBA" id="ARBA00004141"/>
    </source>
</evidence>
<dbReference type="InterPro" id="IPR001807">
    <property type="entry name" value="ClC"/>
</dbReference>
<evidence type="ECO:0000256" key="2">
    <source>
        <dbReference type="ARBA" id="ARBA00022448"/>
    </source>
</evidence>
<dbReference type="PRINTS" id="PR00762">
    <property type="entry name" value="CLCHANNEL"/>
</dbReference>
<dbReference type="Gene3D" id="1.10.3080.10">
    <property type="entry name" value="Clc chloride channel"/>
    <property type="match status" value="1"/>
</dbReference>
<evidence type="ECO:0000313" key="12">
    <source>
        <dbReference type="Proteomes" id="UP001231616"/>
    </source>
</evidence>
<comment type="caution">
    <text evidence="11">The sequence shown here is derived from an EMBL/GenBank/DDBJ whole genome shotgun (WGS) entry which is preliminary data.</text>
</comment>
<dbReference type="EMBL" id="JAUZVZ010000010">
    <property type="protein sequence ID" value="MDP4536212.1"/>
    <property type="molecule type" value="Genomic_DNA"/>
</dbReference>
<accession>A0ABT9GYT0</accession>
<feature type="transmembrane region" description="Helical" evidence="10">
    <location>
        <begin position="375"/>
        <end position="399"/>
    </location>
</feature>
<reference evidence="11 12" key="1">
    <citation type="submission" date="2023-08" db="EMBL/GenBank/DDBJ databases">
        <authorList>
            <person name="Joshi A."/>
            <person name="Thite S."/>
        </authorList>
    </citation>
    <scope>NUCLEOTIDE SEQUENCE [LARGE SCALE GENOMIC DNA]</scope>
    <source>
        <strain evidence="11 12">AC40</strain>
    </source>
</reference>
<name>A0ABT9GYT0_9GAMM</name>
<dbReference type="PANTHER" id="PTHR43427">
    <property type="entry name" value="CHLORIDE CHANNEL PROTEIN CLC-E"/>
    <property type="match status" value="1"/>
</dbReference>
<evidence type="ECO:0000256" key="7">
    <source>
        <dbReference type="ARBA" id="ARBA00023173"/>
    </source>
</evidence>
<evidence type="ECO:0000313" key="11">
    <source>
        <dbReference type="EMBL" id="MDP4536212.1"/>
    </source>
</evidence>
<feature type="transmembrane region" description="Helical" evidence="10">
    <location>
        <begin position="405"/>
        <end position="424"/>
    </location>
</feature>
<dbReference type="Proteomes" id="UP001231616">
    <property type="component" value="Unassembled WGS sequence"/>
</dbReference>
<keyword evidence="6 10" id="KW-0472">Membrane</keyword>
<dbReference type="Pfam" id="PF00654">
    <property type="entry name" value="Voltage_CLC"/>
    <property type="match status" value="1"/>
</dbReference>
<evidence type="ECO:0000256" key="6">
    <source>
        <dbReference type="ARBA" id="ARBA00023136"/>
    </source>
</evidence>
<feature type="transmembrane region" description="Helical" evidence="10">
    <location>
        <begin position="245"/>
        <end position="264"/>
    </location>
</feature>
<keyword evidence="5" id="KW-0406">Ion transport</keyword>
<evidence type="ECO:0000256" key="9">
    <source>
        <dbReference type="ARBA" id="ARBA00023303"/>
    </source>
</evidence>
<keyword evidence="8" id="KW-0868">Chloride</keyword>
<comment type="subcellular location">
    <subcellularLocation>
        <location evidence="1">Membrane</location>
        <topology evidence="1">Multi-pass membrane protein</topology>
    </subcellularLocation>
</comment>
<evidence type="ECO:0000256" key="4">
    <source>
        <dbReference type="ARBA" id="ARBA00022989"/>
    </source>
</evidence>
<keyword evidence="7" id="KW-0869">Chloride channel</keyword>
<organism evidence="11 12">
    <name type="scientific">Alkalimonas collagenimarina</name>
    <dbReference type="NCBI Taxonomy" id="400390"/>
    <lineage>
        <taxon>Bacteria</taxon>
        <taxon>Pseudomonadati</taxon>
        <taxon>Pseudomonadota</taxon>
        <taxon>Gammaproteobacteria</taxon>
        <taxon>Alkalimonas</taxon>
    </lineage>
</organism>
<evidence type="ECO:0000256" key="3">
    <source>
        <dbReference type="ARBA" id="ARBA00022692"/>
    </source>
</evidence>
<dbReference type="SUPFAM" id="SSF81340">
    <property type="entry name" value="Clc chloride channel"/>
    <property type="match status" value="1"/>
</dbReference>
<feature type="transmembrane region" description="Helical" evidence="10">
    <location>
        <begin position="276"/>
        <end position="294"/>
    </location>
</feature>
<protein>
    <submittedName>
        <fullName evidence="11">Chloride channel protein</fullName>
    </submittedName>
</protein>
<feature type="transmembrane region" description="Helical" evidence="10">
    <location>
        <begin position="205"/>
        <end position="224"/>
    </location>
</feature>
<evidence type="ECO:0000256" key="5">
    <source>
        <dbReference type="ARBA" id="ARBA00023065"/>
    </source>
</evidence>
<keyword evidence="12" id="KW-1185">Reference proteome</keyword>
<keyword evidence="4 10" id="KW-1133">Transmembrane helix</keyword>
<evidence type="ECO:0000256" key="10">
    <source>
        <dbReference type="SAM" id="Phobius"/>
    </source>
</evidence>
<keyword evidence="3 10" id="KW-0812">Transmembrane</keyword>
<evidence type="ECO:0000256" key="8">
    <source>
        <dbReference type="ARBA" id="ARBA00023214"/>
    </source>
</evidence>
<feature type="transmembrane region" description="Helical" evidence="10">
    <location>
        <begin position="315"/>
        <end position="335"/>
    </location>
</feature>
<feature type="transmembrane region" description="Helical" evidence="10">
    <location>
        <begin position="77"/>
        <end position="96"/>
    </location>
</feature>